<accession>A0A9W7YBZ9</accession>
<gene>
    <name evidence="7" type="ORF">LPJ61_000285</name>
</gene>
<organism evidence="7 8">
    <name type="scientific">Coemansia biformis</name>
    <dbReference type="NCBI Taxonomy" id="1286918"/>
    <lineage>
        <taxon>Eukaryota</taxon>
        <taxon>Fungi</taxon>
        <taxon>Fungi incertae sedis</taxon>
        <taxon>Zoopagomycota</taxon>
        <taxon>Kickxellomycotina</taxon>
        <taxon>Kickxellomycetes</taxon>
        <taxon>Kickxellales</taxon>
        <taxon>Kickxellaceae</taxon>
        <taxon>Coemansia</taxon>
    </lineage>
</organism>
<evidence type="ECO:0000313" key="7">
    <source>
        <dbReference type="EMBL" id="KAJ1735912.1"/>
    </source>
</evidence>
<feature type="transmembrane region" description="Helical" evidence="6">
    <location>
        <begin position="49"/>
        <end position="68"/>
    </location>
</feature>
<evidence type="ECO:0000256" key="2">
    <source>
        <dbReference type="ARBA" id="ARBA00005587"/>
    </source>
</evidence>
<feature type="transmembrane region" description="Helical" evidence="6">
    <location>
        <begin position="74"/>
        <end position="96"/>
    </location>
</feature>
<keyword evidence="5 6" id="KW-0472">Membrane</keyword>
<dbReference type="Pfam" id="PF01184">
    <property type="entry name" value="Gpr1_Fun34_YaaH"/>
    <property type="match status" value="1"/>
</dbReference>
<evidence type="ECO:0000313" key="8">
    <source>
        <dbReference type="Proteomes" id="UP001143981"/>
    </source>
</evidence>
<dbReference type="NCBIfam" id="NF038013">
    <property type="entry name" value="AceTr_1"/>
    <property type="match status" value="1"/>
</dbReference>
<feature type="transmembrane region" description="Helical" evidence="6">
    <location>
        <begin position="142"/>
        <end position="162"/>
    </location>
</feature>
<feature type="transmembrane region" description="Helical" evidence="6">
    <location>
        <begin position="117"/>
        <end position="136"/>
    </location>
</feature>
<sequence length="277" mass="28719">MHPLVSHGPGWRAASNPAPLGNSGFAVATLAAALHAGAIGIAPGSPPNVIVGLALFCGGVAQLLAGAWSFVSNAAYGAVVFSLYGCYWLAYAAILIPASGIPDALREAGADTRAHALGIFYLVWVVQTFIFLLGSARGSWGTFAQLLLLLVTNILTCVGTWAQSGPVLRASGYMGMLTAVVAWYNVAADMLTRDTFYFGLPNPAISPAPAAAVAARYEACALEMRAGQGHHGLVLPPAGHLSAKAEERRRSRSNSSLRMFGPTIATIQPSSIDMSPA</sequence>
<evidence type="ECO:0000256" key="4">
    <source>
        <dbReference type="ARBA" id="ARBA00022989"/>
    </source>
</evidence>
<dbReference type="Proteomes" id="UP001143981">
    <property type="component" value="Unassembled WGS sequence"/>
</dbReference>
<feature type="transmembrane region" description="Helical" evidence="6">
    <location>
        <begin position="20"/>
        <end position="42"/>
    </location>
</feature>
<keyword evidence="3 6" id="KW-0812">Transmembrane</keyword>
<protein>
    <submittedName>
        <fullName evidence="7">Uncharacterized protein</fullName>
    </submittedName>
</protein>
<dbReference type="OrthoDB" id="3648309at2759"/>
<dbReference type="GO" id="GO:0005886">
    <property type="term" value="C:plasma membrane"/>
    <property type="evidence" value="ECO:0007669"/>
    <property type="project" value="TreeGrafter"/>
</dbReference>
<evidence type="ECO:0000256" key="1">
    <source>
        <dbReference type="ARBA" id="ARBA00004141"/>
    </source>
</evidence>
<evidence type="ECO:0000256" key="6">
    <source>
        <dbReference type="SAM" id="Phobius"/>
    </source>
</evidence>
<dbReference type="PANTHER" id="PTHR31123">
    <property type="entry name" value="ACCUMULATION OF DYADS PROTEIN 2-RELATED"/>
    <property type="match status" value="1"/>
</dbReference>
<name>A0A9W7YBZ9_9FUNG</name>
<evidence type="ECO:0000256" key="3">
    <source>
        <dbReference type="ARBA" id="ARBA00022692"/>
    </source>
</evidence>
<comment type="subcellular location">
    <subcellularLocation>
        <location evidence="1">Membrane</location>
        <topology evidence="1">Multi-pass membrane protein</topology>
    </subcellularLocation>
</comment>
<dbReference type="GO" id="GO:0015123">
    <property type="term" value="F:acetate transmembrane transporter activity"/>
    <property type="evidence" value="ECO:0007669"/>
    <property type="project" value="TreeGrafter"/>
</dbReference>
<dbReference type="AlphaFoldDB" id="A0A9W7YBZ9"/>
<dbReference type="InterPro" id="IPR000791">
    <property type="entry name" value="Gpr1/Fun34/SatP-like"/>
</dbReference>
<dbReference type="PANTHER" id="PTHR31123:SF1">
    <property type="entry name" value="ACCUMULATION OF DYADS PROTEIN 2-RELATED"/>
    <property type="match status" value="1"/>
</dbReference>
<comment type="similarity">
    <text evidence="2">Belongs to the acetate uptake transporter (AceTr) (TC 2.A.96) family.</text>
</comment>
<proteinExistence type="inferred from homology"/>
<comment type="caution">
    <text evidence="7">The sequence shown here is derived from an EMBL/GenBank/DDBJ whole genome shotgun (WGS) entry which is preliminary data.</text>
</comment>
<reference evidence="7" key="1">
    <citation type="submission" date="2022-07" db="EMBL/GenBank/DDBJ databases">
        <title>Phylogenomic reconstructions and comparative analyses of Kickxellomycotina fungi.</title>
        <authorList>
            <person name="Reynolds N.K."/>
            <person name="Stajich J.E."/>
            <person name="Barry K."/>
            <person name="Grigoriev I.V."/>
            <person name="Crous P."/>
            <person name="Smith M.E."/>
        </authorList>
    </citation>
    <scope>NUCLEOTIDE SEQUENCE</scope>
    <source>
        <strain evidence="7">BCRC 34381</strain>
    </source>
</reference>
<keyword evidence="8" id="KW-1185">Reference proteome</keyword>
<evidence type="ECO:0000256" key="5">
    <source>
        <dbReference type="ARBA" id="ARBA00023136"/>
    </source>
</evidence>
<dbReference type="InterPro" id="IPR051633">
    <property type="entry name" value="AceTr"/>
</dbReference>
<dbReference type="EMBL" id="JANBOI010000008">
    <property type="protein sequence ID" value="KAJ1735912.1"/>
    <property type="molecule type" value="Genomic_DNA"/>
</dbReference>
<keyword evidence="4 6" id="KW-1133">Transmembrane helix</keyword>